<evidence type="ECO:0000256" key="1">
    <source>
        <dbReference type="ARBA" id="ARBA00004651"/>
    </source>
</evidence>
<keyword evidence="5 7" id="KW-1133">Transmembrane helix</keyword>
<feature type="transmembrane region" description="Helical" evidence="7">
    <location>
        <begin position="199"/>
        <end position="221"/>
    </location>
</feature>
<organism evidence="9 10">
    <name type="scientific">Pseudonocardia ammonioxydans</name>
    <dbReference type="NCBI Taxonomy" id="260086"/>
    <lineage>
        <taxon>Bacteria</taxon>
        <taxon>Bacillati</taxon>
        <taxon>Actinomycetota</taxon>
        <taxon>Actinomycetes</taxon>
        <taxon>Pseudonocardiales</taxon>
        <taxon>Pseudonocardiaceae</taxon>
        <taxon>Pseudonocardia</taxon>
    </lineage>
</organism>
<accession>A0A1I4ZU17</accession>
<evidence type="ECO:0000256" key="2">
    <source>
        <dbReference type="ARBA" id="ARBA00007362"/>
    </source>
</evidence>
<keyword evidence="3" id="KW-1003">Cell membrane</keyword>
<feature type="transmembrane region" description="Helical" evidence="7">
    <location>
        <begin position="287"/>
        <end position="306"/>
    </location>
</feature>
<feature type="transmembrane region" description="Helical" evidence="7">
    <location>
        <begin position="233"/>
        <end position="251"/>
    </location>
</feature>
<dbReference type="EMBL" id="FOUY01000016">
    <property type="protein sequence ID" value="SFN53500.1"/>
    <property type="molecule type" value="Genomic_DNA"/>
</dbReference>
<feature type="domain" description="EamA" evidence="8">
    <location>
        <begin position="24"/>
        <end position="157"/>
    </location>
</feature>
<comment type="subcellular location">
    <subcellularLocation>
        <location evidence="1">Cell membrane</location>
        <topology evidence="1">Multi-pass membrane protein</topology>
    </subcellularLocation>
</comment>
<feature type="transmembrane region" description="Helical" evidence="7">
    <location>
        <begin position="85"/>
        <end position="107"/>
    </location>
</feature>
<evidence type="ECO:0000313" key="9">
    <source>
        <dbReference type="EMBL" id="SFN53500.1"/>
    </source>
</evidence>
<dbReference type="GO" id="GO:0005886">
    <property type="term" value="C:plasma membrane"/>
    <property type="evidence" value="ECO:0007669"/>
    <property type="project" value="UniProtKB-SubCell"/>
</dbReference>
<feature type="transmembrane region" description="Helical" evidence="7">
    <location>
        <begin position="141"/>
        <end position="158"/>
    </location>
</feature>
<evidence type="ECO:0000313" key="10">
    <source>
        <dbReference type="Proteomes" id="UP000199614"/>
    </source>
</evidence>
<dbReference type="Proteomes" id="UP000199614">
    <property type="component" value="Unassembled WGS sequence"/>
</dbReference>
<sequence>MGEVVIPVDVPSNGRVTRGGRALAVVSLLAATLFWSGNYIVGAEAVRTVDPLSLVWLRWVVALIPLVVVAHLAERPDWRRLWSAWPRLLLLAASGLLAYSLFLYAALEYTSAFNASLINAFNPALIAVAAAIVLRERLTPIAVVGVLVALVGVLVVICDGDLSALLGTAFGTGDLLMIGAVIAWTVYTLAGRRTAGLPPIASTAAQAVLSVVVLAPVVWSVGGPTLPDGPGPLGSLLFIAVFPSVLSYLLWNRALRVLPAGSAGVYLNLITVFTAMFTVLTGQPYSAAQVVGGMIVIVGVVGTSGVKRRAAPGAGS</sequence>
<feature type="transmembrane region" description="Helical" evidence="7">
    <location>
        <begin position="22"/>
        <end position="41"/>
    </location>
</feature>
<gene>
    <name evidence="9" type="ORF">SAMN05216207_10166</name>
</gene>
<dbReference type="InterPro" id="IPR037185">
    <property type="entry name" value="EmrE-like"/>
</dbReference>
<dbReference type="SUPFAM" id="SSF103481">
    <property type="entry name" value="Multidrug resistance efflux transporter EmrE"/>
    <property type="match status" value="2"/>
</dbReference>
<keyword evidence="10" id="KW-1185">Reference proteome</keyword>
<proteinExistence type="inferred from homology"/>
<feature type="transmembrane region" description="Helical" evidence="7">
    <location>
        <begin position="53"/>
        <end position="73"/>
    </location>
</feature>
<feature type="transmembrane region" description="Helical" evidence="7">
    <location>
        <begin position="113"/>
        <end position="134"/>
    </location>
</feature>
<comment type="similarity">
    <text evidence="2">Belongs to the EamA transporter family.</text>
</comment>
<feature type="transmembrane region" description="Helical" evidence="7">
    <location>
        <begin position="263"/>
        <end position="281"/>
    </location>
</feature>
<dbReference type="AlphaFoldDB" id="A0A1I4ZU17"/>
<evidence type="ECO:0000256" key="6">
    <source>
        <dbReference type="ARBA" id="ARBA00023136"/>
    </source>
</evidence>
<evidence type="ECO:0000256" key="4">
    <source>
        <dbReference type="ARBA" id="ARBA00022692"/>
    </source>
</evidence>
<dbReference type="InterPro" id="IPR051258">
    <property type="entry name" value="Diverse_Substrate_Transporter"/>
</dbReference>
<dbReference type="STRING" id="260086.SAMN05216207_10166"/>
<evidence type="ECO:0000256" key="5">
    <source>
        <dbReference type="ARBA" id="ARBA00022989"/>
    </source>
</evidence>
<protein>
    <submittedName>
        <fullName evidence="9">Threonine/homoserine efflux transporter RhtA</fullName>
    </submittedName>
</protein>
<dbReference type="RefSeq" id="WP_218162799.1">
    <property type="nucleotide sequence ID" value="NZ_FOUY01000016.1"/>
</dbReference>
<dbReference type="Pfam" id="PF00892">
    <property type="entry name" value="EamA"/>
    <property type="match status" value="2"/>
</dbReference>
<dbReference type="PANTHER" id="PTHR42920:SF11">
    <property type="entry name" value="INNER MEMBRANE PROTEIN YTFF"/>
    <property type="match status" value="1"/>
</dbReference>
<keyword evidence="6 7" id="KW-0472">Membrane</keyword>
<feature type="domain" description="EamA" evidence="8">
    <location>
        <begin position="172"/>
        <end position="304"/>
    </location>
</feature>
<evidence type="ECO:0000256" key="3">
    <source>
        <dbReference type="ARBA" id="ARBA00022475"/>
    </source>
</evidence>
<feature type="transmembrane region" description="Helical" evidence="7">
    <location>
        <begin position="164"/>
        <end position="187"/>
    </location>
</feature>
<evidence type="ECO:0000259" key="8">
    <source>
        <dbReference type="Pfam" id="PF00892"/>
    </source>
</evidence>
<name>A0A1I4ZU17_PSUAM</name>
<evidence type="ECO:0000256" key="7">
    <source>
        <dbReference type="SAM" id="Phobius"/>
    </source>
</evidence>
<dbReference type="PANTHER" id="PTHR42920">
    <property type="entry name" value="OS03G0707200 PROTEIN-RELATED"/>
    <property type="match status" value="1"/>
</dbReference>
<keyword evidence="4 7" id="KW-0812">Transmembrane</keyword>
<dbReference type="InterPro" id="IPR000620">
    <property type="entry name" value="EamA_dom"/>
</dbReference>
<reference evidence="9 10" key="1">
    <citation type="submission" date="2016-10" db="EMBL/GenBank/DDBJ databases">
        <authorList>
            <person name="de Groot N.N."/>
        </authorList>
    </citation>
    <scope>NUCLEOTIDE SEQUENCE [LARGE SCALE GENOMIC DNA]</scope>
    <source>
        <strain evidence="9 10">CGMCC 4.1877</strain>
    </source>
</reference>